<dbReference type="OrthoDB" id="372395at2759"/>
<dbReference type="AlphaFoldDB" id="A0A175VYV2"/>
<keyword evidence="15" id="KW-1185">Reference proteome</keyword>
<sequence>MAEESTKAVPPPAQAPADAPAAEGGEEGATVSKKAAKKAEAKAKKEAEKARRAAERAAAAGASSTAAQTEDLAKDSYGRETHETKLSPDAIEINLKTLGDEHVGKTVELRAWIQNARMQGAKMAFVELREEGNWAIQGVVAASPEGAPVSRPMVKWVGAINPESFVVVEGTVQKPLEPVKSCRVSNYELHITKCFIHAAAPAVLGMTLAAANRPIANFSDEEVPVEQSVEKLSIASAGETTGTPAASMLTHLDNIVMHKRSAVQQAIADIRVEVKELFRSYLRSHGFKEFEPPCLIGAASEGGANVFRLPYFEKEAFLAQSPQFYKQMEIAGGRKRVFSIGPVFRAENSNTPRHMTEFTGLDMEMEIKKDYREVLHMLEGVLLHIFRNIKERCADEIALVRSVYPSEDFLLPEPGKEVRLSFAEGQKLLREEGPEEYRNVSDEEDMSTPQEKALGALIRKKYNTDFYVLDKFPETARPFYAKEDPTNRKVTNAYDLFMRGQEICSGGQRINDPAELEERIRTKGLDPTSPGLQEYVDVFRQAGVPAHGGGGIGLDRVVAWYLNLPSVHLAAYYPRTPKRLLP</sequence>
<feature type="domain" description="Aminoacyl-transfer RNA synthetases class-II family profile" evidence="13">
    <location>
        <begin position="270"/>
        <end position="582"/>
    </location>
</feature>
<keyword evidence="4" id="KW-0963">Cytoplasm</keyword>
<dbReference type="Pfam" id="PF00152">
    <property type="entry name" value="tRNA-synt_2"/>
    <property type="match status" value="1"/>
</dbReference>
<dbReference type="PRINTS" id="PR01042">
    <property type="entry name" value="TRNASYNTHASP"/>
</dbReference>
<comment type="catalytic activity">
    <reaction evidence="10">
        <text>tRNA(Asp) + L-aspartate + ATP = L-aspartyl-tRNA(Asp) + AMP + diphosphate</text>
        <dbReference type="Rhea" id="RHEA:19649"/>
        <dbReference type="Rhea" id="RHEA-COMP:9660"/>
        <dbReference type="Rhea" id="RHEA-COMP:9678"/>
        <dbReference type="ChEBI" id="CHEBI:29991"/>
        <dbReference type="ChEBI" id="CHEBI:30616"/>
        <dbReference type="ChEBI" id="CHEBI:33019"/>
        <dbReference type="ChEBI" id="CHEBI:78442"/>
        <dbReference type="ChEBI" id="CHEBI:78516"/>
        <dbReference type="ChEBI" id="CHEBI:456215"/>
        <dbReference type="EC" id="6.1.1.12"/>
    </reaction>
</comment>
<evidence type="ECO:0000256" key="6">
    <source>
        <dbReference type="ARBA" id="ARBA00022741"/>
    </source>
</evidence>
<evidence type="ECO:0000313" key="15">
    <source>
        <dbReference type="Proteomes" id="UP000078237"/>
    </source>
</evidence>
<evidence type="ECO:0000256" key="4">
    <source>
        <dbReference type="ARBA" id="ARBA00022490"/>
    </source>
</evidence>
<dbReference type="FunFam" id="3.30.930.10:FF:000038">
    <property type="entry name" value="Aspartate--tRNA ligase"/>
    <property type="match status" value="1"/>
</dbReference>
<dbReference type="GO" id="GO:0017101">
    <property type="term" value="C:aminoacyl-tRNA synthetase multienzyme complex"/>
    <property type="evidence" value="ECO:0007669"/>
    <property type="project" value="TreeGrafter"/>
</dbReference>
<dbReference type="PROSITE" id="PS50862">
    <property type="entry name" value="AA_TRNA_LIGASE_II"/>
    <property type="match status" value="1"/>
</dbReference>
<keyword evidence="5 14" id="KW-0436">Ligase</keyword>
<dbReference type="GO" id="GO:0005829">
    <property type="term" value="C:cytosol"/>
    <property type="evidence" value="ECO:0007669"/>
    <property type="project" value="TreeGrafter"/>
</dbReference>
<organism evidence="14 15">
    <name type="scientific">Madurella mycetomatis</name>
    <dbReference type="NCBI Taxonomy" id="100816"/>
    <lineage>
        <taxon>Eukaryota</taxon>
        <taxon>Fungi</taxon>
        <taxon>Dikarya</taxon>
        <taxon>Ascomycota</taxon>
        <taxon>Pezizomycotina</taxon>
        <taxon>Sordariomycetes</taxon>
        <taxon>Sordariomycetidae</taxon>
        <taxon>Sordariales</taxon>
        <taxon>Sordariales incertae sedis</taxon>
        <taxon>Madurella</taxon>
    </lineage>
</organism>
<feature type="compositionally biased region" description="Basic and acidic residues" evidence="12">
    <location>
        <begin position="71"/>
        <end position="85"/>
    </location>
</feature>
<feature type="region of interest" description="Disordered" evidence="12">
    <location>
        <begin position="1"/>
        <end position="85"/>
    </location>
</feature>
<dbReference type="InterPro" id="IPR012340">
    <property type="entry name" value="NA-bd_OB-fold"/>
</dbReference>
<dbReference type="EC" id="6.1.1.12" evidence="3"/>
<dbReference type="Gene3D" id="2.40.50.140">
    <property type="entry name" value="Nucleic acid-binding proteins"/>
    <property type="match status" value="1"/>
</dbReference>
<dbReference type="InterPro" id="IPR045864">
    <property type="entry name" value="aa-tRNA-synth_II/BPL/LPL"/>
</dbReference>
<keyword evidence="9" id="KW-0030">Aminoacyl-tRNA synthetase</keyword>
<dbReference type="CDD" id="cd00776">
    <property type="entry name" value="AsxRS_core"/>
    <property type="match status" value="1"/>
</dbReference>
<evidence type="ECO:0000256" key="8">
    <source>
        <dbReference type="ARBA" id="ARBA00022917"/>
    </source>
</evidence>
<comment type="caution">
    <text evidence="14">The sequence shown here is derived from an EMBL/GenBank/DDBJ whole genome shotgun (WGS) entry which is preliminary data.</text>
</comment>
<evidence type="ECO:0000256" key="3">
    <source>
        <dbReference type="ARBA" id="ARBA00012841"/>
    </source>
</evidence>
<dbReference type="HAMAP" id="MF_02075">
    <property type="entry name" value="Asp_tRNA_synth_type2"/>
    <property type="match status" value="1"/>
</dbReference>
<evidence type="ECO:0000256" key="5">
    <source>
        <dbReference type="ARBA" id="ARBA00022598"/>
    </source>
</evidence>
<evidence type="ECO:0000256" key="1">
    <source>
        <dbReference type="ARBA" id="ARBA00004496"/>
    </source>
</evidence>
<dbReference type="SUPFAM" id="SSF50249">
    <property type="entry name" value="Nucleic acid-binding proteins"/>
    <property type="match status" value="1"/>
</dbReference>
<evidence type="ECO:0000256" key="2">
    <source>
        <dbReference type="ARBA" id="ARBA00005312"/>
    </source>
</evidence>
<comment type="subcellular location">
    <subcellularLocation>
        <location evidence="1">Cytoplasm</location>
    </subcellularLocation>
</comment>
<evidence type="ECO:0000256" key="7">
    <source>
        <dbReference type="ARBA" id="ARBA00022840"/>
    </source>
</evidence>
<accession>A0A175VYV2</accession>
<dbReference type="SUPFAM" id="SSF55681">
    <property type="entry name" value="Class II aaRS and biotin synthetases"/>
    <property type="match status" value="1"/>
</dbReference>
<dbReference type="STRING" id="100816.A0A175VYV2"/>
<name>A0A175VYV2_9PEZI</name>
<evidence type="ECO:0000256" key="10">
    <source>
        <dbReference type="ARBA" id="ARBA00047904"/>
    </source>
</evidence>
<dbReference type="GO" id="GO:0005524">
    <property type="term" value="F:ATP binding"/>
    <property type="evidence" value="ECO:0007669"/>
    <property type="project" value="UniProtKB-KW"/>
</dbReference>
<proteinExistence type="inferred from homology"/>
<gene>
    <name evidence="14" type="ORF">MMYC01_206512</name>
</gene>
<comment type="similarity">
    <text evidence="2">Belongs to the class-II aminoacyl-tRNA synthetase family. Type 2 subfamily.</text>
</comment>
<dbReference type="VEuPathDB" id="FungiDB:MMYC01_206512"/>
<dbReference type="GO" id="GO:0004815">
    <property type="term" value="F:aspartate-tRNA ligase activity"/>
    <property type="evidence" value="ECO:0007669"/>
    <property type="project" value="UniProtKB-EC"/>
</dbReference>
<protein>
    <recommendedName>
        <fullName evidence="11">Probable aspartate--tRNA ligase, cytoplasmic</fullName>
        <ecNumber evidence="3">6.1.1.12</ecNumber>
    </recommendedName>
</protein>
<dbReference type="GO" id="GO:0006422">
    <property type="term" value="P:aspartyl-tRNA aminoacylation"/>
    <property type="evidence" value="ECO:0007669"/>
    <property type="project" value="InterPro"/>
</dbReference>
<reference evidence="14 15" key="1">
    <citation type="journal article" date="2016" name="Genome Announc.">
        <title>Genome Sequence of Madurella mycetomatis mm55, Isolated from a Human Mycetoma Case in Sudan.</title>
        <authorList>
            <person name="Smit S."/>
            <person name="Derks M.F."/>
            <person name="Bervoets S."/>
            <person name="Fahal A."/>
            <person name="van Leeuwen W."/>
            <person name="van Belkum A."/>
            <person name="van de Sande W.W."/>
        </authorList>
    </citation>
    <scope>NUCLEOTIDE SEQUENCE [LARGE SCALE GENOMIC DNA]</scope>
    <source>
        <strain evidence="15">mm55</strain>
    </source>
</reference>
<dbReference type="PANTHER" id="PTHR43450">
    <property type="entry name" value="ASPARTYL-TRNA SYNTHETASE"/>
    <property type="match status" value="1"/>
</dbReference>
<dbReference type="InterPro" id="IPR002312">
    <property type="entry name" value="Asp/Asn-tRNA-synth_IIb"/>
</dbReference>
<dbReference type="InterPro" id="IPR004523">
    <property type="entry name" value="Asp-tRNA_synthase_2"/>
</dbReference>
<feature type="compositionally biased region" description="Basic and acidic residues" evidence="12">
    <location>
        <begin position="37"/>
        <end position="55"/>
    </location>
</feature>
<keyword evidence="6" id="KW-0547">Nucleotide-binding</keyword>
<dbReference type="CDD" id="cd04320">
    <property type="entry name" value="AspRS_cyto_N"/>
    <property type="match status" value="1"/>
</dbReference>
<evidence type="ECO:0000256" key="9">
    <source>
        <dbReference type="ARBA" id="ARBA00023146"/>
    </source>
</evidence>
<evidence type="ECO:0000256" key="12">
    <source>
        <dbReference type="SAM" id="MobiDB-lite"/>
    </source>
</evidence>
<dbReference type="EMBL" id="LCTW02000198">
    <property type="protein sequence ID" value="KXX76686.1"/>
    <property type="molecule type" value="Genomic_DNA"/>
</dbReference>
<dbReference type="InterPro" id="IPR004364">
    <property type="entry name" value="Aa-tRNA-synt_II"/>
</dbReference>
<dbReference type="InterPro" id="IPR006195">
    <property type="entry name" value="aa-tRNA-synth_II"/>
</dbReference>
<dbReference type="PANTHER" id="PTHR43450:SF1">
    <property type="entry name" value="ASPARTATE--TRNA LIGASE, CYTOPLASMIC"/>
    <property type="match status" value="1"/>
</dbReference>
<evidence type="ECO:0000256" key="11">
    <source>
        <dbReference type="ARBA" id="ARBA00070516"/>
    </source>
</evidence>
<keyword evidence="8" id="KW-0648">Protein biosynthesis</keyword>
<evidence type="ECO:0000259" key="13">
    <source>
        <dbReference type="PROSITE" id="PS50862"/>
    </source>
</evidence>
<keyword evidence="7" id="KW-0067">ATP-binding</keyword>
<dbReference type="Gene3D" id="3.30.930.10">
    <property type="entry name" value="Bira Bifunctional Protein, Domain 2"/>
    <property type="match status" value="1"/>
</dbReference>
<dbReference type="Proteomes" id="UP000078237">
    <property type="component" value="Unassembled WGS sequence"/>
</dbReference>
<evidence type="ECO:0000313" key="14">
    <source>
        <dbReference type="EMBL" id="KXX76686.1"/>
    </source>
</evidence>
<dbReference type="GO" id="GO:0003723">
    <property type="term" value="F:RNA binding"/>
    <property type="evidence" value="ECO:0007669"/>
    <property type="project" value="TreeGrafter"/>
</dbReference>